<sequence length="109" mass="12540">MDTELEVVNLKSGNNIVFKEIKDKFSNNLEIIYGIGVSLYANHVITEKSNSWEFSSFCTDPVKLFNLSDIIDKRPANPSEVTIFNKLFDNKKLDKADKEYLKNNYGKEI</sequence>
<evidence type="ECO:0000313" key="1">
    <source>
        <dbReference type="EMBL" id="AKI03807.1"/>
    </source>
</evidence>
<dbReference type="RefSeq" id="WP_047035114.1">
    <property type="nucleotide sequence ID" value="NZ_CP011403.1"/>
</dbReference>
<organism evidence="1 2">
    <name type="scientific">Ligilactobacillus salivarius str. Ren</name>
    <dbReference type="NCBI Taxonomy" id="1194971"/>
    <lineage>
        <taxon>Bacteria</taxon>
        <taxon>Bacillati</taxon>
        <taxon>Bacillota</taxon>
        <taxon>Bacilli</taxon>
        <taxon>Lactobacillales</taxon>
        <taxon>Lactobacillaceae</taxon>
        <taxon>Ligilactobacillus</taxon>
    </lineage>
</organism>
<dbReference type="EMBL" id="CP011403">
    <property type="protein sequence ID" value="AKI03807.1"/>
    <property type="molecule type" value="Genomic_DNA"/>
</dbReference>
<proteinExistence type="predicted"/>
<accession>A0A0F7PR89</accession>
<dbReference type="PATRIC" id="fig|1194971.3.peg.254"/>
<protein>
    <submittedName>
        <fullName evidence="1">Uncharacterized protein</fullName>
    </submittedName>
</protein>
<dbReference type="AlphaFoldDB" id="A0A0F7PR89"/>
<evidence type="ECO:0000313" key="2">
    <source>
        <dbReference type="Proteomes" id="UP000035027"/>
    </source>
</evidence>
<reference evidence="1 2" key="1">
    <citation type="submission" date="2015-05" db="EMBL/GenBank/DDBJ databases">
        <title>Complete genome sequence of Lactobacillus salivarius Ren, a probiotic strain with antitumor activity.</title>
        <authorList>
            <person name="Sun E."/>
            <person name="Zhao L."/>
            <person name="Liu S."/>
            <person name="Zhang M."/>
            <person name="Guo H."/>
            <person name="Ren F."/>
        </authorList>
    </citation>
    <scope>NUCLEOTIDE SEQUENCE [LARGE SCALE GENOMIC DNA]</scope>
    <source>
        <strain evidence="1 2">Ren</strain>
    </source>
</reference>
<dbReference type="Proteomes" id="UP000035027">
    <property type="component" value="Chromosome"/>
</dbReference>
<gene>
    <name evidence="1" type="ORF">LsR_00256</name>
</gene>
<name>A0A0F7PR89_9LACO</name>